<keyword evidence="2" id="KW-1185">Reference proteome</keyword>
<dbReference type="Pfam" id="PF05930">
    <property type="entry name" value="Phage_AlpA"/>
    <property type="match status" value="1"/>
</dbReference>
<dbReference type="RefSeq" id="WP_077295220.1">
    <property type="nucleotide sequence ID" value="NZ_CP071383.1"/>
</dbReference>
<evidence type="ECO:0000313" key="1">
    <source>
        <dbReference type="EMBL" id="QWW80454.1"/>
    </source>
</evidence>
<organism evidence="1 2">
    <name type="scientific">Leclercia pneumoniae</name>
    <dbReference type="NCBI Taxonomy" id="2815358"/>
    <lineage>
        <taxon>Bacteria</taxon>
        <taxon>Pseudomonadati</taxon>
        <taxon>Pseudomonadota</taxon>
        <taxon>Gammaproteobacteria</taxon>
        <taxon>Enterobacterales</taxon>
        <taxon>Enterobacteriaceae</taxon>
        <taxon>Leclercia</taxon>
    </lineage>
</organism>
<dbReference type="Proteomes" id="UP000683497">
    <property type="component" value="Chromosome"/>
</dbReference>
<name>A0ABX8JXS5_9ENTR</name>
<dbReference type="Gene3D" id="1.10.238.160">
    <property type="match status" value="1"/>
</dbReference>
<evidence type="ECO:0000313" key="2">
    <source>
        <dbReference type="Proteomes" id="UP000683497"/>
    </source>
</evidence>
<reference evidence="1 2" key="1">
    <citation type="submission" date="2021-06" db="EMBL/GenBank/DDBJ databases">
        <title>Leclercia pneumoniae sp. nov.</title>
        <authorList>
            <person name="Hoenemann M."/>
            <person name="Viehweger A."/>
            <person name="Dietze N."/>
        </authorList>
    </citation>
    <scope>NUCLEOTIDE SEQUENCE [LARGE SCALE GENOMIC DNA]</scope>
    <source>
        <strain evidence="2">49125</strain>
    </source>
</reference>
<dbReference type="InterPro" id="IPR010260">
    <property type="entry name" value="AlpA"/>
</dbReference>
<sequence length="65" mass="7344">MSTNRILRKKEVLRLTGVSLATLYRLISKGTFLLSKKLTGDSSRAMGWLESDINNWVNSRMQAGE</sequence>
<dbReference type="InterPro" id="IPR009061">
    <property type="entry name" value="DNA-bd_dom_put_sf"/>
</dbReference>
<accession>A0ABX8JXS5</accession>
<protein>
    <submittedName>
        <fullName evidence="1">AlpA family phage regulatory protein</fullName>
    </submittedName>
</protein>
<gene>
    <name evidence="1" type="ORF">KQ929_04165</name>
</gene>
<dbReference type="EMBL" id="CP076838">
    <property type="protein sequence ID" value="QWW80454.1"/>
    <property type="molecule type" value="Genomic_DNA"/>
</dbReference>
<proteinExistence type="predicted"/>
<dbReference type="SUPFAM" id="SSF46955">
    <property type="entry name" value="Putative DNA-binding domain"/>
    <property type="match status" value="1"/>
</dbReference>